<evidence type="ECO:0000256" key="7">
    <source>
        <dbReference type="ARBA" id="ARBA00023180"/>
    </source>
</evidence>
<comment type="similarity">
    <text evidence="2">Belongs to the patched family.</text>
</comment>
<dbReference type="GO" id="GO:0005886">
    <property type="term" value="C:plasma membrane"/>
    <property type="evidence" value="ECO:0007669"/>
    <property type="project" value="UniProtKB-SubCell"/>
</dbReference>
<dbReference type="InterPro" id="IPR051697">
    <property type="entry name" value="Patched_domain-protein"/>
</dbReference>
<dbReference type="Gene3D" id="1.20.1640.10">
    <property type="entry name" value="Multidrug efflux transporter AcrB transmembrane domain"/>
    <property type="match status" value="2"/>
</dbReference>
<evidence type="ECO:0000313" key="11">
    <source>
        <dbReference type="EMBL" id="ADY41833.1"/>
    </source>
</evidence>
<keyword evidence="5 9" id="KW-1133">Transmembrane helix</keyword>
<feature type="compositionally biased region" description="Basic and acidic residues" evidence="8">
    <location>
        <begin position="868"/>
        <end position="879"/>
    </location>
</feature>
<sequence>MKSPGYIISHQIQKFFHHLGFLVHRYTALFFYIPLFITAFSTIGLARFNEENRVWYLYSPSNAPSHLEHAIANEFFNDRGGKFWVELPITSRDSGNLLRDGYLEEVEQIADFLQFNLSIPCSINKSGRCSFHDLCSGACNDNQVIPIFRLIYRNESRRLHPNFRLTYPTMHIYNDEYYVGEHFAGVSINNVTNRIGDIRVIVLYFRTDRQNRHISEAIDRWEASLLAYASSFRHPFINISCSSDGMFSSEVRRNGLSCIPYFALSVVLVFSFIFVTNHDRSSEIFSYKDAFMVAFFGTLGPLMAVATTFNLMFAFGFAFNSITLVVPFLIIGAGCDDVFIIVHAWRKTNRSDQLDARIAKTMEEAGASITVTSLTNGLSFGVGGLANTPAIRLFCIYAAVGVLIDFIYQITFFAAAMVYEGNRLTKVSEPKSKIALEMQKIQEENYIPESHDGIVSKYCCQLKKWQCRVMILIALLLYWIVAIYNCHRMTIKMDSTNLLLRDSPLNNVAWIYERYLWREGSLVHVFINNPPDLSVKSNQLSILEMVSRFESLPHSMGKNSTSLWLRSFLSQVSMFSSEQNNRFFELLGEWLKDNDDGGGRWNDMIRLHHINGSAVGVEKFMFATASAMGDHASWTLRAQLQEEWRQLALKYQHYNVTIFQPYSFYVDQLNSIKPTTASTIVVAMATMALACILMIPSASSIISSTLAMISINVGVFGGLSMFGVYLDPLAMCTTLMSIGFSVDFTAHISYHYYRCPRTWPSDVRLADALRSIGWPMVQAGISTILSVSPLLLIDSYMVLVFIKTIFLVIGLGLLHGIVFLPVLLLTIGASTISDKPPPHPPLARTYVKNKFERVLSVPQPSAGSQGKESLRRIEASHSL</sequence>
<feature type="transmembrane region" description="Helical" evidence="9">
    <location>
        <begin position="393"/>
        <end position="419"/>
    </location>
</feature>
<evidence type="ECO:0000259" key="10">
    <source>
        <dbReference type="PROSITE" id="PS50156"/>
    </source>
</evidence>
<dbReference type="GO" id="GO:0030659">
    <property type="term" value="C:cytoplasmic vesicle membrane"/>
    <property type="evidence" value="ECO:0007669"/>
    <property type="project" value="TreeGrafter"/>
</dbReference>
<dbReference type="EMBL" id="JI166506">
    <property type="protein sequence ID" value="ADY41833.1"/>
    <property type="molecule type" value="mRNA"/>
</dbReference>
<feature type="transmembrane region" description="Helical" evidence="9">
    <location>
        <begin position="258"/>
        <end position="278"/>
    </location>
</feature>
<dbReference type="SUPFAM" id="SSF82866">
    <property type="entry name" value="Multidrug efflux transporter AcrB transmembrane domain"/>
    <property type="match status" value="2"/>
</dbReference>
<accession>F1KVC9</accession>
<evidence type="ECO:0000256" key="1">
    <source>
        <dbReference type="ARBA" id="ARBA00004651"/>
    </source>
</evidence>
<name>F1KVC9_ASCSU</name>
<feature type="transmembrane region" description="Helical" evidence="9">
    <location>
        <begin position="677"/>
        <end position="695"/>
    </location>
</feature>
<evidence type="ECO:0000256" key="4">
    <source>
        <dbReference type="ARBA" id="ARBA00022692"/>
    </source>
</evidence>
<feature type="transmembrane region" description="Helical" evidence="9">
    <location>
        <begin position="290"/>
        <end position="315"/>
    </location>
</feature>
<dbReference type="PANTHER" id="PTHR10796">
    <property type="entry name" value="PATCHED-RELATED"/>
    <property type="match status" value="1"/>
</dbReference>
<organism evidence="11">
    <name type="scientific">Ascaris suum</name>
    <name type="common">Pig roundworm</name>
    <name type="synonym">Ascaris lumbricoides</name>
    <dbReference type="NCBI Taxonomy" id="6253"/>
    <lineage>
        <taxon>Eukaryota</taxon>
        <taxon>Metazoa</taxon>
        <taxon>Ecdysozoa</taxon>
        <taxon>Nematoda</taxon>
        <taxon>Chromadorea</taxon>
        <taxon>Rhabditida</taxon>
        <taxon>Spirurina</taxon>
        <taxon>Ascaridomorpha</taxon>
        <taxon>Ascaridoidea</taxon>
        <taxon>Ascarididae</taxon>
        <taxon>Ascaris</taxon>
    </lineage>
</organism>
<evidence type="ECO:0000256" key="3">
    <source>
        <dbReference type="ARBA" id="ARBA00022475"/>
    </source>
</evidence>
<feature type="transmembrane region" description="Helical" evidence="9">
    <location>
        <begin position="772"/>
        <end position="793"/>
    </location>
</feature>
<dbReference type="AlphaFoldDB" id="F1KVC9"/>
<evidence type="ECO:0000256" key="6">
    <source>
        <dbReference type="ARBA" id="ARBA00023136"/>
    </source>
</evidence>
<feature type="domain" description="SSD" evidence="10">
    <location>
        <begin position="260"/>
        <end position="419"/>
    </location>
</feature>
<keyword evidence="4 9" id="KW-0812">Transmembrane</keyword>
<dbReference type="PANTHER" id="PTHR10796:SF87">
    <property type="entry name" value="SSD DOMAIN-CONTAINING PROTEIN"/>
    <property type="match status" value="1"/>
</dbReference>
<evidence type="ECO:0000256" key="5">
    <source>
        <dbReference type="ARBA" id="ARBA00022989"/>
    </source>
</evidence>
<dbReference type="GO" id="GO:0018996">
    <property type="term" value="P:molting cycle, collagen and cuticulin-based cuticle"/>
    <property type="evidence" value="ECO:0007669"/>
    <property type="project" value="TreeGrafter"/>
</dbReference>
<keyword evidence="7" id="KW-0325">Glycoprotein</keyword>
<feature type="transmembrane region" description="Helical" evidence="9">
    <location>
        <begin position="805"/>
        <end position="832"/>
    </location>
</feature>
<feature type="transmembrane region" description="Helical" evidence="9">
    <location>
        <begin position="29"/>
        <end position="48"/>
    </location>
</feature>
<evidence type="ECO:0000256" key="9">
    <source>
        <dbReference type="SAM" id="Phobius"/>
    </source>
</evidence>
<evidence type="ECO:0000256" key="2">
    <source>
        <dbReference type="ARBA" id="ARBA00005585"/>
    </source>
</evidence>
<keyword evidence="6 9" id="KW-0472">Membrane</keyword>
<feature type="transmembrane region" description="Helical" evidence="9">
    <location>
        <begin position="365"/>
        <end position="386"/>
    </location>
</feature>
<feature type="compositionally biased region" description="Polar residues" evidence="8">
    <location>
        <begin position="858"/>
        <end position="867"/>
    </location>
</feature>
<protein>
    <submittedName>
        <fullName evidence="11">Patched-related protein 9</fullName>
    </submittedName>
</protein>
<feature type="region of interest" description="Disordered" evidence="8">
    <location>
        <begin position="858"/>
        <end position="879"/>
    </location>
</feature>
<comment type="subcellular location">
    <subcellularLocation>
        <location evidence="1">Cell membrane</location>
        <topology evidence="1">Multi-pass membrane protein</topology>
    </subcellularLocation>
</comment>
<dbReference type="Pfam" id="PF02460">
    <property type="entry name" value="Patched"/>
    <property type="match status" value="1"/>
</dbReference>
<feature type="transmembrane region" description="Helical" evidence="9">
    <location>
        <begin position="701"/>
        <end position="722"/>
    </location>
</feature>
<proteinExistence type="evidence at transcript level"/>
<dbReference type="PROSITE" id="PS50156">
    <property type="entry name" value="SSD"/>
    <property type="match status" value="1"/>
</dbReference>
<dbReference type="InterPro" id="IPR003392">
    <property type="entry name" value="PTHD_SSD"/>
</dbReference>
<reference evidence="11" key="1">
    <citation type="journal article" date="2011" name="Genome Res.">
        <title>Deep small RNA sequencing from the nematode Ascaris reveals conservation, functional diversification, and novel developmental profiles.</title>
        <authorList>
            <person name="Wang J."/>
            <person name="Czech B."/>
            <person name="Crunk A."/>
            <person name="Wallace A."/>
            <person name="Mitreva M."/>
            <person name="Hannon G.J."/>
            <person name="Davis R.E."/>
        </authorList>
    </citation>
    <scope>NUCLEOTIDE SEQUENCE</scope>
</reference>
<keyword evidence="3" id="KW-1003">Cell membrane</keyword>
<dbReference type="InterPro" id="IPR000731">
    <property type="entry name" value="SSD"/>
</dbReference>
<dbReference type="GO" id="GO:0006897">
    <property type="term" value="P:endocytosis"/>
    <property type="evidence" value="ECO:0007669"/>
    <property type="project" value="TreeGrafter"/>
</dbReference>
<feature type="transmembrane region" description="Helical" evidence="9">
    <location>
        <begin position="469"/>
        <end position="486"/>
    </location>
</feature>
<dbReference type="FunFam" id="1.20.1640.10:FF:000013">
    <property type="entry name" value="PaTched Related family"/>
    <property type="match status" value="1"/>
</dbReference>
<feature type="transmembrane region" description="Helical" evidence="9">
    <location>
        <begin position="322"/>
        <end position="345"/>
    </location>
</feature>
<evidence type="ECO:0000256" key="8">
    <source>
        <dbReference type="SAM" id="MobiDB-lite"/>
    </source>
</evidence>